<dbReference type="InterPro" id="IPR004910">
    <property type="entry name" value="Yippee/Mis18/Cereblon"/>
</dbReference>
<dbReference type="EMBL" id="KV875106">
    <property type="protein sequence ID" value="OIW23520.1"/>
    <property type="molecule type" value="Genomic_DNA"/>
</dbReference>
<feature type="domain" description="Yippee" evidence="5">
    <location>
        <begin position="1"/>
        <end position="88"/>
    </location>
</feature>
<dbReference type="GO" id="GO:0046872">
    <property type="term" value="F:metal ion binding"/>
    <property type="evidence" value="ECO:0007669"/>
    <property type="project" value="UniProtKB-KW"/>
</dbReference>
<dbReference type="InterPro" id="IPR034751">
    <property type="entry name" value="Yippee"/>
</dbReference>
<dbReference type="PROSITE" id="PS51792">
    <property type="entry name" value="YIPPEE"/>
    <property type="match status" value="1"/>
</dbReference>
<accession>A0A1J7J0Y0</accession>
<evidence type="ECO:0000256" key="1">
    <source>
        <dbReference type="ARBA" id="ARBA00005613"/>
    </source>
</evidence>
<evidence type="ECO:0000256" key="3">
    <source>
        <dbReference type="ARBA" id="ARBA00022833"/>
    </source>
</evidence>
<protein>
    <recommendedName>
        <fullName evidence="4">Protein yippee-like</fullName>
    </recommendedName>
</protein>
<proteinExistence type="inferred from homology"/>
<dbReference type="Proteomes" id="UP000182658">
    <property type="component" value="Unassembled WGS sequence"/>
</dbReference>
<dbReference type="InParanoid" id="A0A1J7J0Y0"/>
<dbReference type="Pfam" id="PF03226">
    <property type="entry name" value="Yippee-Mis18"/>
    <property type="match status" value="1"/>
</dbReference>
<dbReference type="AlphaFoldDB" id="A0A1J7J0Y0"/>
<name>A0A1J7J0Y0_9PEZI</name>
<organism evidence="6 7">
    <name type="scientific">Coniochaeta ligniaria NRRL 30616</name>
    <dbReference type="NCBI Taxonomy" id="1408157"/>
    <lineage>
        <taxon>Eukaryota</taxon>
        <taxon>Fungi</taxon>
        <taxon>Dikarya</taxon>
        <taxon>Ascomycota</taxon>
        <taxon>Pezizomycotina</taxon>
        <taxon>Sordariomycetes</taxon>
        <taxon>Sordariomycetidae</taxon>
        <taxon>Coniochaetales</taxon>
        <taxon>Coniochaetaceae</taxon>
        <taxon>Coniochaeta</taxon>
    </lineage>
</organism>
<dbReference type="STRING" id="1408157.A0A1J7J0Y0"/>
<evidence type="ECO:0000256" key="2">
    <source>
        <dbReference type="ARBA" id="ARBA00022723"/>
    </source>
</evidence>
<evidence type="ECO:0000256" key="4">
    <source>
        <dbReference type="RuleBase" id="RU110713"/>
    </source>
</evidence>
<gene>
    <name evidence="6" type="ORF">CONLIGDRAFT_546144</name>
</gene>
<comment type="similarity">
    <text evidence="1 4">Belongs to the yippee family.</text>
</comment>
<evidence type="ECO:0000259" key="5">
    <source>
        <dbReference type="PROSITE" id="PS51792"/>
    </source>
</evidence>
<feature type="non-terminal residue" evidence="6">
    <location>
        <position position="88"/>
    </location>
</feature>
<dbReference type="OrthoDB" id="6407410at2759"/>
<evidence type="ECO:0000313" key="7">
    <source>
        <dbReference type="Proteomes" id="UP000182658"/>
    </source>
</evidence>
<keyword evidence="2" id="KW-0479">Metal-binding</keyword>
<evidence type="ECO:0000313" key="6">
    <source>
        <dbReference type="EMBL" id="OIW23520.1"/>
    </source>
</evidence>
<dbReference type="PANTHER" id="PTHR13848">
    <property type="entry name" value="PROTEIN YIPPEE-LIKE CG15309-RELATED"/>
    <property type="match status" value="1"/>
</dbReference>
<dbReference type="InterPro" id="IPR039058">
    <property type="entry name" value="Yippee_fam"/>
</dbReference>
<keyword evidence="7" id="KW-1185">Reference proteome</keyword>
<reference evidence="6 7" key="1">
    <citation type="submission" date="2016-10" db="EMBL/GenBank/DDBJ databases">
        <title>Draft genome sequence of Coniochaeta ligniaria NRRL30616, a lignocellulolytic fungus for bioabatement of inhibitors in plant biomass hydrolysates.</title>
        <authorList>
            <consortium name="DOE Joint Genome Institute"/>
            <person name="Jimenez D.J."/>
            <person name="Hector R.E."/>
            <person name="Riley R."/>
            <person name="Sun H."/>
            <person name="Grigoriev I.V."/>
            <person name="Van Elsas J.D."/>
            <person name="Nichols N.N."/>
        </authorList>
    </citation>
    <scope>NUCLEOTIDE SEQUENCE [LARGE SCALE GENOMIC DNA]</scope>
    <source>
        <strain evidence="6 7">NRRL 30616</strain>
    </source>
</reference>
<keyword evidence="3" id="KW-0862">Zinc</keyword>
<sequence length="88" mass="9395">CGTCAADLALGAQIVSKGFTGRYGRAFLLDDGELLNIKIGSRENRQLVTGAHVVADISCAVCGTKVGWKYVQATEAAQKYKEGKFILE</sequence>
<feature type="non-terminal residue" evidence="6">
    <location>
        <position position="1"/>
    </location>
</feature>